<evidence type="ECO:0000313" key="1">
    <source>
        <dbReference type="EMBL" id="KAI9917977.1"/>
    </source>
</evidence>
<dbReference type="Proteomes" id="UP001163321">
    <property type="component" value="Chromosome 13"/>
</dbReference>
<gene>
    <name evidence="1" type="ORF">PsorP6_012562</name>
</gene>
<organism evidence="1 2">
    <name type="scientific">Peronosclerospora sorghi</name>
    <dbReference type="NCBI Taxonomy" id="230839"/>
    <lineage>
        <taxon>Eukaryota</taxon>
        <taxon>Sar</taxon>
        <taxon>Stramenopiles</taxon>
        <taxon>Oomycota</taxon>
        <taxon>Peronosporomycetes</taxon>
        <taxon>Peronosporales</taxon>
        <taxon>Peronosporaceae</taxon>
        <taxon>Peronosclerospora</taxon>
    </lineage>
</organism>
<protein>
    <submittedName>
        <fullName evidence="1">Uncharacterized protein</fullName>
    </submittedName>
</protein>
<evidence type="ECO:0000313" key="2">
    <source>
        <dbReference type="Proteomes" id="UP001163321"/>
    </source>
</evidence>
<reference evidence="1 2" key="1">
    <citation type="journal article" date="2022" name="bioRxiv">
        <title>The genome of the oomycete Peronosclerospora sorghi, a cosmopolitan pathogen of maize and sorghum, is inflated with dispersed pseudogenes.</title>
        <authorList>
            <person name="Fletcher K."/>
            <person name="Martin F."/>
            <person name="Isakeit T."/>
            <person name="Cavanaugh K."/>
            <person name="Magill C."/>
            <person name="Michelmore R."/>
        </authorList>
    </citation>
    <scope>NUCLEOTIDE SEQUENCE [LARGE SCALE GENOMIC DNA]</scope>
    <source>
        <strain evidence="1">P6</strain>
    </source>
</reference>
<sequence length="477" mass="51508">MVGTERIFVLVTALALAVARASTNETQETEQTASDPHNVASPGERAAGSGGSDVEITIESALTSGSSGNDSVEQEELVGSYSGSMEVADIEEVVDEEDVLDATDDDENDEYEADQMVETDEEDGKKEDKHVAAINATSDTGENAKSTKVVQDSAESASKDVSKPAKDVAKGDQDSTEKATHDAPEDSPDTEEDTAESASEDDAEYDEDAAEDGQVNAGSVEKNAEKTKNTTDVSQDSSKNATQDASEVPAKNATKVPKSASDDDAEYDEEAAKDGQVNAESVENDASEKTKNTTDVAQDSSKNATQDASEVPAKNATEVASADEATQETIAADAKIEDVRDGAEQILDNLPPERQRLQHVMVLPCMRVRQSRAVTAAHNGQRPIRVLVLRIKVRREQHNHAIDRVALEIQVILIVCDRVQTLFERLARDRATRVCGRQGTSCLCFLLELALDLRAGFPVRCHDHRRGREPCILEYLF</sequence>
<accession>A0ACC0WGV1</accession>
<dbReference type="EMBL" id="CM047592">
    <property type="protein sequence ID" value="KAI9917977.1"/>
    <property type="molecule type" value="Genomic_DNA"/>
</dbReference>
<comment type="caution">
    <text evidence="1">The sequence shown here is derived from an EMBL/GenBank/DDBJ whole genome shotgun (WGS) entry which is preliminary data.</text>
</comment>
<keyword evidence="2" id="KW-1185">Reference proteome</keyword>
<name>A0ACC0WGV1_9STRA</name>
<proteinExistence type="predicted"/>